<gene>
    <name evidence="2" type="ORF">FYJ44_04715</name>
</gene>
<dbReference type="RefSeq" id="WP_154509630.1">
    <property type="nucleotide sequence ID" value="NZ_JAXELC010000003.1"/>
</dbReference>
<organism evidence="2 3">
    <name type="scientific">Desulfovibrio porci</name>
    <dbReference type="NCBI Taxonomy" id="2605782"/>
    <lineage>
        <taxon>Bacteria</taxon>
        <taxon>Pseudomonadati</taxon>
        <taxon>Thermodesulfobacteriota</taxon>
        <taxon>Desulfovibrionia</taxon>
        <taxon>Desulfovibrionales</taxon>
        <taxon>Desulfovibrionaceae</taxon>
        <taxon>Desulfovibrio</taxon>
    </lineage>
</organism>
<keyword evidence="2" id="KW-0808">Transferase</keyword>
<evidence type="ECO:0000313" key="3">
    <source>
        <dbReference type="Proteomes" id="UP000477488"/>
    </source>
</evidence>
<name>A0A6L5XK63_9BACT</name>
<dbReference type="GO" id="GO:0016740">
    <property type="term" value="F:transferase activity"/>
    <property type="evidence" value="ECO:0007669"/>
    <property type="project" value="UniProtKB-KW"/>
</dbReference>
<sequence length="527" mass="59201">MPDHAPMPQRVRLPDFAGRVLSLPDTPEAWERLGSGDALLLLGLGPGRPWELPFARDARPDAEVFWLEEPETLRRLEAVRPEVERRLPEHWRRVTDERAVELAGRCTVLFYRPGLRLAPDFWGPLLGRLNAARLARQWNATRVAEEGGRGPVLLPGTERQLLHQEVRQALGEAGFGPVLETVPSCKDEAHFLPAWEQLPAGRRPVLLLSVNLRGLDPDGRIFYLCRALGVPVAVWFVDNPWHLLSGLRLPWWREAALFVTDDSFIPGLRAAGARRVWHLPLAVAPQMWRDIPDEKEAARLALNPPLFVGRSAFPERERFFAAARVPPVLEQEAHSLLERATGPADSPHFHWWLQKFGFFPWPGQDVRCAGLGAELCSRTNRARWVRTGLAAGMRVVGDAGWRDLLPDCEVLPSVDYYTDLPEFYRRAGAVLNVTSLLLPHSLSQRHFDVWAAGGLLLSDATPGLEIFSEALTRPITLHGPAEVPSRLAALRADPSQALELRRAWREHLRAGHTYAHRVARIRGALDI</sequence>
<reference evidence="2 3" key="1">
    <citation type="submission" date="2019-09" db="EMBL/GenBank/DDBJ databases">
        <title>In-depth cultivation of the pig gut microbiome towards novel bacterial diversity and tailored functional studies.</title>
        <authorList>
            <person name="Wylensek D."/>
            <person name="Hitch T.C.A."/>
            <person name="Clavel T."/>
        </authorList>
    </citation>
    <scope>NUCLEOTIDE SEQUENCE [LARGE SCALE GENOMIC DNA]</scope>
    <source>
        <strain evidence="2 3">PG-178-WT-4</strain>
    </source>
</reference>
<comment type="caution">
    <text evidence="2">The sequence shown here is derived from an EMBL/GenBank/DDBJ whole genome shotgun (WGS) entry which is preliminary data.</text>
</comment>
<dbReference type="AlphaFoldDB" id="A0A6L5XK63"/>
<proteinExistence type="predicted"/>
<accession>A0A6L5XK63</accession>
<evidence type="ECO:0000259" key="1">
    <source>
        <dbReference type="Pfam" id="PF13524"/>
    </source>
</evidence>
<protein>
    <submittedName>
        <fullName evidence="2">Glycosyltransferase</fullName>
    </submittedName>
</protein>
<dbReference type="Pfam" id="PF13524">
    <property type="entry name" value="Glyco_trans_1_2"/>
    <property type="match status" value="1"/>
</dbReference>
<keyword evidence="3" id="KW-1185">Reference proteome</keyword>
<feature type="domain" description="Spore protein YkvP/CgeB glycosyl transferase-like" evidence="1">
    <location>
        <begin position="392"/>
        <end position="521"/>
    </location>
</feature>
<dbReference type="EMBL" id="VUMH01000003">
    <property type="protein sequence ID" value="MSS27361.1"/>
    <property type="molecule type" value="Genomic_DNA"/>
</dbReference>
<dbReference type="Proteomes" id="UP000477488">
    <property type="component" value="Unassembled WGS sequence"/>
</dbReference>
<dbReference type="InterPro" id="IPR055259">
    <property type="entry name" value="YkvP/CgeB_Glyco_trans-like"/>
</dbReference>
<evidence type="ECO:0000313" key="2">
    <source>
        <dbReference type="EMBL" id="MSS27361.1"/>
    </source>
</evidence>